<sequence>MSTTPHVTQQELPFPKGTTLMSTTDSSSYLQYANESFVQVSGYTREELMGQAHNIVRHPDMPKAAFADMWATIKSGKAWTGIVKNRCKNGNHYWVRANAIHMVRQGQPVGYISVRTEPSRQEVQAAETLYAQWQAGQNQGWGLREGVLVRRGLLSFLTWGRTLSTPARATLGALAGSVVTGGALLGGLALAGALPALSLTALGAAAGAALAGTAVASLWLRHHITAPLDTVLQQAQRVAGGDPQNAPGMDRIDAIGHLQRCINQSGLNLKALVDDIASQTSGLTAVSREISSSSHDLSQRSERQASNLQQTASAMDEITGTVRSSGDSASAASRLAEEARQITETGEEAVQQVVHTMQDISASSKRINDIIGVIDSIAFQTNILALNASVEAARAGEQGRGFAVVASEVRNLAQRSAGAAKEIKQLIVTSVQTVDSGNTKVGNAGQTMSSIKTQVSRVSDLIAQISTATQEQSQGIDLVNQSVVDLDNMTQQNVALVEESAAVAQQLHHQASVLQSAIAVFGGQVQASAPAAPARQATPQHTAQRAIQNASRSASQSKPASPARATARSH</sequence>
<reference evidence="1" key="1">
    <citation type="submission" date="2023-10" db="EMBL/GenBank/DDBJ databases">
        <title>Amphibacter perezi, gen. nov., sp. nov. a novel taxa of the family Comamonadaceae, class Betaproteobacteria isolated from the skin microbiota of Pelophylax perezi from different populations.</title>
        <authorList>
            <person name="Costa S."/>
            <person name="Proenca D.N."/>
            <person name="Lopes I."/>
            <person name="Morais P.V."/>
        </authorList>
    </citation>
    <scope>NUCLEOTIDE SEQUENCE</scope>
    <source>
        <strain evidence="1">SL12-8</strain>
    </source>
</reference>
<evidence type="ECO:0000313" key="2">
    <source>
        <dbReference type="Proteomes" id="UP001364695"/>
    </source>
</evidence>
<evidence type="ECO:0000313" key="1">
    <source>
        <dbReference type="EMBL" id="MEJ7139402.1"/>
    </source>
</evidence>
<dbReference type="EMBL" id="JAWDIE010000026">
    <property type="protein sequence ID" value="MEJ7139402.1"/>
    <property type="molecule type" value="Genomic_DNA"/>
</dbReference>
<keyword evidence="2" id="KW-1185">Reference proteome</keyword>
<accession>A0ACC6P5C3</accession>
<protein>
    <submittedName>
        <fullName evidence="1">Methyl-accepting chemotaxis protein</fullName>
    </submittedName>
</protein>
<proteinExistence type="predicted"/>
<comment type="caution">
    <text evidence="1">The sequence shown here is derived from an EMBL/GenBank/DDBJ whole genome shotgun (WGS) entry which is preliminary data.</text>
</comment>
<gene>
    <name evidence="1" type="ORF">RV045_13330</name>
</gene>
<organism evidence="1 2">
    <name type="scientific">Amphibiibacter pelophylacis</name>
    <dbReference type="NCBI Taxonomy" id="1799477"/>
    <lineage>
        <taxon>Bacteria</taxon>
        <taxon>Pseudomonadati</taxon>
        <taxon>Pseudomonadota</taxon>
        <taxon>Betaproteobacteria</taxon>
        <taxon>Burkholderiales</taxon>
        <taxon>Sphaerotilaceae</taxon>
        <taxon>Amphibiibacter</taxon>
    </lineage>
</organism>
<name>A0ACC6P5C3_9BURK</name>
<dbReference type="Proteomes" id="UP001364695">
    <property type="component" value="Unassembled WGS sequence"/>
</dbReference>